<keyword evidence="3" id="KW-1185">Reference proteome</keyword>
<dbReference type="RefSeq" id="WP_372493230.1">
    <property type="nucleotide sequence ID" value="NZ_BAAALN010000005.1"/>
</dbReference>
<evidence type="ECO:0000259" key="1">
    <source>
        <dbReference type="Pfam" id="PF20169"/>
    </source>
</evidence>
<reference evidence="2 3" key="1">
    <citation type="journal article" date="2019" name="Int. J. Syst. Evol. Microbiol.">
        <title>The Global Catalogue of Microorganisms (GCM) 10K type strain sequencing project: providing services to taxonomists for standard genome sequencing and annotation.</title>
        <authorList>
            <consortium name="The Broad Institute Genomics Platform"/>
            <consortium name="The Broad Institute Genome Sequencing Center for Infectious Disease"/>
            <person name="Wu L."/>
            <person name="Ma J."/>
        </authorList>
    </citation>
    <scope>NUCLEOTIDE SEQUENCE [LARGE SCALE GENOMIC DNA]</scope>
    <source>
        <strain evidence="2 3">JCM 13023</strain>
    </source>
</reference>
<comment type="caution">
    <text evidence="2">The sequence shown here is derived from an EMBL/GenBank/DDBJ whole genome shotgun (WGS) entry which is preliminary data.</text>
</comment>
<dbReference type="EMBL" id="BAAALN010000005">
    <property type="protein sequence ID" value="GAA1231830.1"/>
    <property type="molecule type" value="Genomic_DNA"/>
</dbReference>
<feature type="domain" description="DUF6537" evidence="1">
    <location>
        <begin position="21"/>
        <end position="97"/>
    </location>
</feature>
<dbReference type="Pfam" id="PF20169">
    <property type="entry name" value="DUF6537"/>
    <property type="match status" value="1"/>
</dbReference>
<dbReference type="InterPro" id="IPR046667">
    <property type="entry name" value="DUF6537"/>
</dbReference>
<sequence>MILGAKPAGIQAGTAVRGRSAALRTADEYEVARLALVSATDAEIASRFGEGAVTAWPLHSPLLKAMGMKRKPRLGSWFRSAFTVLRGMRRMRGRTIDCRRCRSASTSVLPMTTNTAALGDRAGPVAP</sequence>
<dbReference type="Proteomes" id="UP001500653">
    <property type="component" value="Unassembled WGS sequence"/>
</dbReference>
<gene>
    <name evidence="2" type="ORF">GCM10009676_13610</name>
</gene>
<name>A0ABN1W200_9PSEU</name>
<evidence type="ECO:0000313" key="3">
    <source>
        <dbReference type="Proteomes" id="UP001500653"/>
    </source>
</evidence>
<protein>
    <recommendedName>
        <fullName evidence="1">DUF6537 domain-containing protein</fullName>
    </recommendedName>
</protein>
<organism evidence="2 3">
    <name type="scientific">Prauserella halophila</name>
    <dbReference type="NCBI Taxonomy" id="185641"/>
    <lineage>
        <taxon>Bacteria</taxon>
        <taxon>Bacillati</taxon>
        <taxon>Actinomycetota</taxon>
        <taxon>Actinomycetes</taxon>
        <taxon>Pseudonocardiales</taxon>
        <taxon>Pseudonocardiaceae</taxon>
        <taxon>Prauserella</taxon>
    </lineage>
</organism>
<evidence type="ECO:0000313" key="2">
    <source>
        <dbReference type="EMBL" id="GAA1231830.1"/>
    </source>
</evidence>
<accession>A0ABN1W200</accession>
<proteinExistence type="predicted"/>